<dbReference type="SUPFAM" id="SSF52058">
    <property type="entry name" value="L domain-like"/>
    <property type="match status" value="1"/>
</dbReference>
<keyword evidence="1" id="KW-0433">Leucine-rich repeat</keyword>
<dbReference type="InterPro" id="IPR050541">
    <property type="entry name" value="LRR_TM_domain-containing"/>
</dbReference>
<dbReference type="SMART" id="SM00369">
    <property type="entry name" value="LRR_TYP"/>
    <property type="match status" value="4"/>
</dbReference>
<dbReference type="InterPro" id="IPR001611">
    <property type="entry name" value="Leu-rich_rpt"/>
</dbReference>
<proteinExistence type="predicted"/>
<gene>
    <name evidence="4" type="primary">LOC106813015</name>
</gene>
<accession>A0ABM1EK24</accession>
<evidence type="ECO:0000313" key="4">
    <source>
        <dbReference type="RefSeq" id="XP_014672545.1"/>
    </source>
</evidence>
<dbReference type="InterPro" id="IPR032675">
    <property type="entry name" value="LRR_dom_sf"/>
</dbReference>
<dbReference type="PANTHER" id="PTHR24369:SF211">
    <property type="entry name" value="LEUCINE-RICH REPEAT-CONTAINING PROTEIN 15-LIKE"/>
    <property type="match status" value="1"/>
</dbReference>
<sequence length="194" mass="21378">MEYIAPGTFIDLDEITALYLNYNHLYTVSAGTFAGLKKLNKIQLDDNRISSVAAGAFEGAAAARKVWISNNNLVNIAADTFRGLSSVRNIYINGNALSFIEPGSFHGLPMIQYINLSNNERLTSIDKDVFNLTELTSTYRVTVPLGGCKLDCQCDIDWLDEAPFTTWNAYCATPPELSTIELPSLKCVNLMVPI</sequence>
<dbReference type="Proteomes" id="UP000695022">
    <property type="component" value="Unplaced"/>
</dbReference>
<evidence type="ECO:0000256" key="2">
    <source>
        <dbReference type="ARBA" id="ARBA00022737"/>
    </source>
</evidence>
<dbReference type="Gene3D" id="3.80.10.10">
    <property type="entry name" value="Ribonuclease Inhibitor"/>
    <property type="match status" value="2"/>
</dbReference>
<dbReference type="Pfam" id="PF13855">
    <property type="entry name" value="LRR_8"/>
    <property type="match status" value="2"/>
</dbReference>
<evidence type="ECO:0000313" key="3">
    <source>
        <dbReference type="Proteomes" id="UP000695022"/>
    </source>
</evidence>
<keyword evidence="2" id="KW-0677">Repeat</keyword>
<protein>
    <submittedName>
        <fullName evidence="4">Leucine-rich repeat-containing protein 15-like</fullName>
    </submittedName>
</protein>
<evidence type="ECO:0000256" key="1">
    <source>
        <dbReference type="ARBA" id="ARBA00022614"/>
    </source>
</evidence>
<dbReference type="InterPro" id="IPR003591">
    <property type="entry name" value="Leu-rich_rpt_typical-subtyp"/>
</dbReference>
<reference evidence="4" key="1">
    <citation type="submission" date="2025-08" db="UniProtKB">
        <authorList>
            <consortium name="RefSeq"/>
        </authorList>
    </citation>
    <scope>IDENTIFICATION</scope>
</reference>
<name>A0ABM1EK24_PRICU</name>
<dbReference type="GeneID" id="106813015"/>
<organism evidence="3 4">
    <name type="scientific">Priapulus caudatus</name>
    <name type="common">Priapulid worm</name>
    <dbReference type="NCBI Taxonomy" id="37621"/>
    <lineage>
        <taxon>Eukaryota</taxon>
        <taxon>Metazoa</taxon>
        <taxon>Ecdysozoa</taxon>
        <taxon>Scalidophora</taxon>
        <taxon>Priapulida</taxon>
        <taxon>Priapulimorpha</taxon>
        <taxon>Priapulimorphida</taxon>
        <taxon>Priapulidae</taxon>
        <taxon>Priapulus</taxon>
    </lineage>
</organism>
<keyword evidence="3" id="KW-1185">Reference proteome</keyword>
<dbReference type="RefSeq" id="XP_014672545.1">
    <property type="nucleotide sequence ID" value="XM_014817059.1"/>
</dbReference>
<dbReference type="PANTHER" id="PTHR24369">
    <property type="entry name" value="ANTIGEN BSP, PUTATIVE-RELATED"/>
    <property type="match status" value="1"/>
</dbReference>